<keyword evidence="4" id="KW-1185">Reference proteome</keyword>
<feature type="chain" id="PRO_5042053248" description="Chloride channel CLIC-like protein 1" evidence="2">
    <location>
        <begin position="18"/>
        <end position="317"/>
    </location>
</feature>
<evidence type="ECO:0000256" key="2">
    <source>
        <dbReference type="SAM" id="SignalP"/>
    </source>
</evidence>
<accession>A0AAD3HFC1</accession>
<feature type="transmembrane region" description="Helical" evidence="1">
    <location>
        <begin position="97"/>
        <end position="118"/>
    </location>
</feature>
<keyword evidence="1" id="KW-1133">Transmembrane helix</keyword>
<feature type="signal peptide" evidence="2">
    <location>
        <begin position="1"/>
        <end position="17"/>
    </location>
</feature>
<name>A0AAD3HFC1_9STRA</name>
<reference evidence="3 4" key="1">
    <citation type="journal article" date="2021" name="Sci. Rep.">
        <title>The genome of the diatom Chaetoceros tenuissimus carries an ancient integrated fragment of an extant virus.</title>
        <authorList>
            <person name="Hongo Y."/>
            <person name="Kimura K."/>
            <person name="Takaki Y."/>
            <person name="Yoshida Y."/>
            <person name="Baba S."/>
            <person name="Kobayashi G."/>
            <person name="Nagasaki K."/>
            <person name="Hano T."/>
            <person name="Tomaru Y."/>
        </authorList>
    </citation>
    <scope>NUCLEOTIDE SEQUENCE [LARGE SCALE GENOMIC DNA]</scope>
    <source>
        <strain evidence="3 4">NIES-3715</strain>
    </source>
</reference>
<dbReference type="Proteomes" id="UP001054902">
    <property type="component" value="Unassembled WGS sequence"/>
</dbReference>
<sequence length="317" mass="34850">MLCLRFVIVALFVIVDAVCGFAPLSQQTILHHQTHESPNIDHLQQSSSLFMMNPLQDAGVIEPLSSFLTAVETFDGSSIVDPVVISNVFWSALKGKFLAIIIGQFLASLAFAFITYVLSKQLTALAGFVSEKLFKQNVQKGFDDAFVKSVKTLQSPSVTPDIGKLLICLTIDILGTSSELIPFVGELTDIAYAPAAALALRSLFQGSNVVFALEFLEEFLPFTDILPLATICWVIETYFGDSDIARTLQIGVYNNNNRIEFEEKGFVEQDEARYDFGRDNRPNNKRPPSVIDVDVVKENSTRLGGGNDRILGGGRDD</sequence>
<dbReference type="AlphaFoldDB" id="A0AAD3HFC1"/>
<protein>
    <recommendedName>
        <fullName evidence="5">Chloride channel CLIC-like protein 1</fullName>
    </recommendedName>
</protein>
<keyword evidence="2" id="KW-0732">Signal</keyword>
<organism evidence="3 4">
    <name type="scientific">Chaetoceros tenuissimus</name>
    <dbReference type="NCBI Taxonomy" id="426638"/>
    <lineage>
        <taxon>Eukaryota</taxon>
        <taxon>Sar</taxon>
        <taxon>Stramenopiles</taxon>
        <taxon>Ochrophyta</taxon>
        <taxon>Bacillariophyta</taxon>
        <taxon>Coscinodiscophyceae</taxon>
        <taxon>Chaetocerotophycidae</taxon>
        <taxon>Chaetocerotales</taxon>
        <taxon>Chaetocerotaceae</taxon>
        <taxon>Chaetoceros</taxon>
    </lineage>
</organism>
<evidence type="ECO:0000313" key="3">
    <source>
        <dbReference type="EMBL" id="GFH61084.1"/>
    </source>
</evidence>
<evidence type="ECO:0000256" key="1">
    <source>
        <dbReference type="SAM" id="Phobius"/>
    </source>
</evidence>
<gene>
    <name evidence="3" type="ORF">CTEN210_17560</name>
</gene>
<evidence type="ECO:0008006" key="5">
    <source>
        <dbReference type="Google" id="ProtNLM"/>
    </source>
</evidence>
<keyword evidence="1" id="KW-0472">Membrane</keyword>
<evidence type="ECO:0000313" key="4">
    <source>
        <dbReference type="Proteomes" id="UP001054902"/>
    </source>
</evidence>
<proteinExistence type="predicted"/>
<keyword evidence="1" id="KW-0812">Transmembrane</keyword>
<dbReference type="EMBL" id="BLLK01000069">
    <property type="protein sequence ID" value="GFH61084.1"/>
    <property type="molecule type" value="Genomic_DNA"/>
</dbReference>
<comment type="caution">
    <text evidence="3">The sequence shown here is derived from an EMBL/GenBank/DDBJ whole genome shotgun (WGS) entry which is preliminary data.</text>
</comment>